<evidence type="ECO:0000259" key="10">
    <source>
        <dbReference type="Pfam" id="PF16574"/>
    </source>
</evidence>
<evidence type="ECO:0000256" key="6">
    <source>
        <dbReference type="ARBA" id="ARBA00023212"/>
    </source>
</evidence>
<dbReference type="Proteomes" id="UP000265100">
    <property type="component" value="Chromosome 7"/>
</dbReference>
<evidence type="ECO:0000256" key="5">
    <source>
        <dbReference type="ARBA" id="ARBA00023054"/>
    </source>
</evidence>
<reference evidence="11" key="3">
    <citation type="submission" date="2025-09" db="UniProtKB">
        <authorList>
            <consortium name="Ensembl"/>
        </authorList>
    </citation>
    <scope>IDENTIFICATION</scope>
</reference>
<feature type="coiled-coil region" evidence="8">
    <location>
        <begin position="2212"/>
        <end position="2239"/>
    </location>
</feature>
<dbReference type="Ensembl" id="ENSACLT00000052877.1">
    <property type="protein sequence ID" value="ENSACLP00000083428.1"/>
    <property type="gene ID" value="ENSACLG00000020829.2"/>
</dbReference>
<keyword evidence="6" id="KW-0206">Cytoskeleton</keyword>
<feature type="coiled-coil region" evidence="8">
    <location>
        <begin position="1445"/>
        <end position="1504"/>
    </location>
</feature>
<feature type="coiled-coil region" evidence="8">
    <location>
        <begin position="299"/>
        <end position="402"/>
    </location>
</feature>
<dbReference type="PANTHER" id="PTHR18879:SF20">
    <property type="entry name" value="CENTROSOMAL PROTEIN OF 290 KDA"/>
    <property type="match status" value="1"/>
</dbReference>
<protein>
    <recommendedName>
        <fullName evidence="10">Centrosomal protein of 290kDa coiled-coil region domain-containing protein</fullName>
    </recommendedName>
</protein>
<dbReference type="PANTHER" id="PTHR18879">
    <property type="entry name" value="CENTROSOMAL PROTEIN OF 290 KDA"/>
    <property type="match status" value="1"/>
</dbReference>
<evidence type="ECO:0000256" key="4">
    <source>
        <dbReference type="ARBA" id="ARBA00022794"/>
    </source>
</evidence>
<proteinExistence type="predicted"/>
<accession>A0AAX7VLA9</accession>
<evidence type="ECO:0000313" key="12">
    <source>
        <dbReference type="Proteomes" id="UP000265100"/>
    </source>
</evidence>
<evidence type="ECO:0000256" key="2">
    <source>
        <dbReference type="ARBA" id="ARBA00004300"/>
    </source>
</evidence>
<dbReference type="GO" id="GO:0034451">
    <property type="term" value="C:centriolar satellite"/>
    <property type="evidence" value="ECO:0007669"/>
    <property type="project" value="TreeGrafter"/>
</dbReference>
<feature type="domain" description="Centrosomal protein of 290kDa coiled-coil region" evidence="10">
    <location>
        <begin position="1198"/>
        <end position="1325"/>
    </location>
</feature>
<dbReference type="GO" id="GO:0097711">
    <property type="term" value="P:ciliary basal body-plasma membrane docking"/>
    <property type="evidence" value="ECO:0007669"/>
    <property type="project" value="TreeGrafter"/>
</dbReference>
<dbReference type="GO" id="GO:0043010">
    <property type="term" value="P:camera-type eye development"/>
    <property type="evidence" value="ECO:0007669"/>
    <property type="project" value="TreeGrafter"/>
</dbReference>
<dbReference type="GeneTree" id="ENSGT00730000111039"/>
<keyword evidence="5 8" id="KW-0175">Coiled coil</keyword>
<dbReference type="GO" id="GO:0001822">
    <property type="term" value="P:kidney development"/>
    <property type="evidence" value="ECO:0007669"/>
    <property type="project" value="TreeGrafter"/>
</dbReference>
<dbReference type="InterPro" id="IPR032321">
    <property type="entry name" value="Cep209_CC5"/>
</dbReference>
<feature type="region of interest" description="Disordered" evidence="9">
    <location>
        <begin position="1708"/>
        <end position="1730"/>
    </location>
</feature>
<dbReference type="GO" id="GO:1905515">
    <property type="term" value="P:non-motile cilium assembly"/>
    <property type="evidence" value="ECO:0007669"/>
    <property type="project" value="TreeGrafter"/>
</dbReference>
<gene>
    <name evidence="11" type="primary">CEP290</name>
</gene>
<feature type="coiled-coil region" evidence="8">
    <location>
        <begin position="2080"/>
        <end position="2179"/>
    </location>
</feature>
<feature type="coiled-coil region" evidence="8">
    <location>
        <begin position="574"/>
        <end position="648"/>
    </location>
</feature>
<sequence length="2302" mass="268229">MAKMPAALNWDKMLRIDPETLNERDKDEVDKVFDLLVLTEEWGVKDKAPENIIQVLRVFQSLLKIRDRELSVAFDFIDDIGVKHARKEKELLAKVSQLEQEQKLHSTVQNTGFIRDQIWHLETQLEQRENEVTQLKKEMGKEKKTNEENEQLQQDVDFYRGELDQKEPMSSKDENAETQRKLNLANRQLYQCLEDLQVLKIYENTHLKTENMQMQRSLEESVKEMEKMTDEYNKLKIVVQQTDSIMDQLRKERDHTKLQVRELTDKIHSMTEENDPIMAAVNAKVEEWKLVLSGKDDEILVYQQMIRDLREKLRSAQLDLDKSNILALQQVVQERDNQIKMLSEQVEQYTGEMERHTLLIEELKTSTKKDRGLYIPGLKLRLEAAETRATEAEHAVKLAEAHAEEKDKALIEASNRLSQYESGTYGLEAAIAEIKECKNLIRERECEAEAMTKEINQLEMRINDLMDENEGFREKLGLEPKQEVDLTEFRRATDLRQRRYKAENQVLTKEIERLEEERLELKKQIRRMVKERGDIKITRFNSTDCSFKKYICISATLFTHSEKLMCSWFTTSINEYLEKELSKKERELELHRTQFQVKCKCSPSESAPHFKSQIHQLVGRNEELRQELKSAREEATDSLSQLARAKEKICQLESELELLRKSGSNGVVLRPLTLPEGLEPSSTEVISSLNEYAVRLLQELKNKEEKMQKLAGALEEYKEKFSVISHQQGLLYKEYLSEKAKWQKEKETFTEMKNRLDKQKQVDDVKIKEFSDLLDTLQKDPEDIRRQLSEAIRKLTVLKVNEKKLARRYTTLLEQEQHLRKENGKLRDESSQMQVSVTQRIGYLQRYKEMAAYKIAALQKALDDSVPSSDLEKANKQYTELTVKYRNMLQRDSHLIQRTTNLEHLESENESLREQISAMNKELEITKEKLNTLEQRWENIPSTGEENEMDKAEKASLNNEMISAARRITTLEMKELNERQRAEHAHKMYEHVKNSLKQVEERNVELESKFVELTKMNVEAQRLERELRDELASSVSKAASDADRAKIAELEKAEAELRNEVSKLQEVSDVAVTQVSALQAKQKSNEKEVETLRRQILDYQSQSDEKALIAKLHQHIVALQLSESDALGKLEAATNHIQQLEAYKLRAEQRLDASEHTLFLARQEGRNRSKHLRQTIQSLRRQFAGALPLPQQEKFSLTMLSLQEDRAKAQEEKKRAEQESKRVEGRAEELELKLQGLEELVSTLKDVKGAQKVTEWHKKMEETRLQELRKGRELVVQKEEIKYLWNLVKEQEQTIHSLEEDIVQQKTLHEECQLAWDQREVEMERQLDYYEKHQDEILSNAEKLDEGKGWLPDPSLPLARQLEFTLGKIREHVRTILETQATCRSLDKKLKEMEAALWKAEQNIVSRDKVINELRLRLPAAADRERLLADLAKHEEGQSDRQSALKLAHQTIKDLQDRLDKKEDIIKKYQNQLAQARQDQEELIKRHQEEMKMLHEKLDLHTDTSLDRFRQTAMELMKKPTLRVPTSKHVERLAELEQTVAEQDISLCSLTEKLKVTTAELERLKATMETEAKRHAGETSKLEEYHVSQVKALTAENEDQRSQMAQMEKEMNDLRAELEAQKEANVRSPSNTMKNLMEQQKAQLTQKEKQLKALSKVLLNLRAEMTSAAEQQVIASAAQKEESLNVQMLIDRQTKDLKVRMQELSEELQAAKESAKSARGRESSLKEEVDRLNQDIQKAQKTQRRLQAEKEAQEQEIEELKQQIKRLTSALQVSASRKCEITNHISDLMHVGQTKEEIVRWEEGKKWQAKMEKVKNSLKEKERENESLSKQLSTLKDLYARLEQEKSALQKKLKARGVTADQVVGVRSTEMEKEMEELKKRNSDLETEILTIKQQQALPRDGAIEDMMLRNRFLEERLRSLESQVIKESPSRPSTSGRGTNTPSEREQDRQKENLKLASENLELRFQLEQTNKDLPRLKNQVADLKEICNALKKEKTEAEKKLAHIRGGGHSGKTVPELEKTIGLMKKVVERVQRENEALKKSSATVNQDKVTALEKENIKLKVANACVTLHITNEMEAAERLRVTKMTLEVTNEKLEAELEDIKQRLREALSRPITEGLDTKTMRSSVVTRMFENKMKELEKELSQKNIRLSELKQHLKEMTEREERAQITIRQLEDQVAKTLKCVPLGKENEEMKRRIIMMVSLLVSIDYGKLKKLLQAAETEKTKLQAEVTKLKKELENFDPAFFDEIEDLKYNYNLEVKKNVLLEEQLKKVCQQFGVKAEVPIAAQTPVVFPHSRVLV</sequence>
<feature type="coiled-coil region" evidence="8">
    <location>
        <begin position="1130"/>
        <end position="1247"/>
    </location>
</feature>
<evidence type="ECO:0000313" key="11">
    <source>
        <dbReference type="Ensembl" id="ENSACLP00000083428.1"/>
    </source>
</evidence>
<evidence type="ECO:0000256" key="3">
    <source>
        <dbReference type="ARBA" id="ARBA00022490"/>
    </source>
</evidence>
<feature type="coiled-coil region" evidence="8">
    <location>
        <begin position="427"/>
        <end position="531"/>
    </location>
</feature>
<comment type="subcellular location">
    <subcellularLocation>
        <location evidence="1">Cytoplasm</location>
        <location evidence="1">Cytoskeleton</location>
        <location evidence="1">Cilium basal body</location>
    </subcellularLocation>
    <subcellularLocation>
        <location evidence="2">Cytoplasm</location>
        <location evidence="2">Cytoskeleton</location>
        <location evidence="2">Microtubule organizing center</location>
        <location evidence="2">Centrosome</location>
    </subcellularLocation>
</comment>
<keyword evidence="7" id="KW-0966">Cell projection</keyword>
<evidence type="ECO:0000256" key="8">
    <source>
        <dbReference type="SAM" id="Coils"/>
    </source>
</evidence>
<reference evidence="11" key="2">
    <citation type="submission" date="2025-08" db="UniProtKB">
        <authorList>
            <consortium name="Ensembl"/>
        </authorList>
    </citation>
    <scope>IDENTIFICATION</scope>
</reference>
<name>A0AAX7VLA9_ASTCA</name>
<evidence type="ECO:0000256" key="7">
    <source>
        <dbReference type="ARBA" id="ARBA00023273"/>
    </source>
</evidence>
<feature type="coiled-coil region" evidence="8">
    <location>
        <begin position="686"/>
        <end position="759"/>
    </location>
</feature>
<feature type="compositionally biased region" description="Polar residues" evidence="9">
    <location>
        <begin position="1931"/>
        <end position="1943"/>
    </location>
</feature>
<evidence type="ECO:0000256" key="9">
    <source>
        <dbReference type="SAM" id="MobiDB-lite"/>
    </source>
</evidence>
<feature type="coiled-coil region" evidence="8">
    <location>
        <begin position="871"/>
        <end position="1102"/>
    </location>
</feature>
<keyword evidence="12" id="KW-1185">Reference proteome</keyword>
<dbReference type="Pfam" id="PF16574">
    <property type="entry name" value="CEP209_CC5"/>
    <property type="match status" value="1"/>
</dbReference>
<evidence type="ECO:0000256" key="1">
    <source>
        <dbReference type="ARBA" id="ARBA00004120"/>
    </source>
</evidence>
<keyword evidence="4" id="KW-0970">Cilium biogenesis/degradation</keyword>
<dbReference type="InterPro" id="IPR026201">
    <property type="entry name" value="Cep290"/>
</dbReference>
<organism evidence="11 12">
    <name type="scientific">Astatotilapia calliptera</name>
    <name type="common">Eastern happy</name>
    <name type="synonym">Chromis callipterus</name>
    <dbReference type="NCBI Taxonomy" id="8154"/>
    <lineage>
        <taxon>Eukaryota</taxon>
        <taxon>Metazoa</taxon>
        <taxon>Chordata</taxon>
        <taxon>Craniata</taxon>
        <taxon>Vertebrata</taxon>
        <taxon>Euteleostomi</taxon>
        <taxon>Actinopterygii</taxon>
        <taxon>Neopterygii</taxon>
        <taxon>Teleostei</taxon>
        <taxon>Neoteleostei</taxon>
        <taxon>Acanthomorphata</taxon>
        <taxon>Ovalentaria</taxon>
        <taxon>Cichlomorphae</taxon>
        <taxon>Cichliformes</taxon>
        <taxon>Cichlidae</taxon>
        <taxon>African cichlids</taxon>
        <taxon>Pseudocrenilabrinae</taxon>
        <taxon>Haplochromini</taxon>
        <taxon>Astatotilapia</taxon>
    </lineage>
</organism>
<keyword evidence="3" id="KW-0963">Cytoplasm</keyword>
<reference evidence="11" key="1">
    <citation type="submission" date="2018-05" db="EMBL/GenBank/DDBJ databases">
        <authorList>
            <person name="Datahose"/>
        </authorList>
    </citation>
    <scope>NUCLEOTIDE SEQUENCE</scope>
</reference>
<dbReference type="GO" id="GO:0035869">
    <property type="term" value="C:ciliary transition zone"/>
    <property type="evidence" value="ECO:0007669"/>
    <property type="project" value="TreeGrafter"/>
</dbReference>
<feature type="coiled-coil region" evidence="8">
    <location>
        <begin position="1376"/>
        <end position="1403"/>
    </location>
</feature>
<feature type="coiled-coil region" evidence="8">
    <location>
        <begin position="118"/>
        <end position="162"/>
    </location>
</feature>
<dbReference type="GO" id="GO:1905349">
    <property type="term" value="P:ciliary transition zone assembly"/>
    <property type="evidence" value="ECO:0007669"/>
    <property type="project" value="TreeGrafter"/>
</dbReference>
<feature type="coiled-coil region" evidence="8">
    <location>
        <begin position="211"/>
        <end position="273"/>
    </location>
</feature>
<feature type="region of interest" description="Disordered" evidence="9">
    <location>
        <begin position="1923"/>
        <end position="1952"/>
    </location>
</feature>